<organism evidence="1 2">
    <name type="scientific">Dryococelus australis</name>
    <dbReference type="NCBI Taxonomy" id="614101"/>
    <lineage>
        <taxon>Eukaryota</taxon>
        <taxon>Metazoa</taxon>
        <taxon>Ecdysozoa</taxon>
        <taxon>Arthropoda</taxon>
        <taxon>Hexapoda</taxon>
        <taxon>Insecta</taxon>
        <taxon>Pterygota</taxon>
        <taxon>Neoptera</taxon>
        <taxon>Polyneoptera</taxon>
        <taxon>Phasmatodea</taxon>
        <taxon>Verophasmatodea</taxon>
        <taxon>Anareolatae</taxon>
        <taxon>Phasmatidae</taxon>
        <taxon>Eurycanthinae</taxon>
        <taxon>Dryococelus</taxon>
    </lineage>
</organism>
<evidence type="ECO:0000313" key="2">
    <source>
        <dbReference type="Proteomes" id="UP001159363"/>
    </source>
</evidence>
<reference evidence="1 2" key="1">
    <citation type="submission" date="2023-02" db="EMBL/GenBank/DDBJ databases">
        <title>LHISI_Scaffold_Assembly.</title>
        <authorList>
            <person name="Stuart O.P."/>
            <person name="Cleave R."/>
            <person name="Magrath M.J.L."/>
            <person name="Mikheyev A.S."/>
        </authorList>
    </citation>
    <scope>NUCLEOTIDE SEQUENCE [LARGE SCALE GENOMIC DNA]</scope>
    <source>
        <strain evidence="1">Daus_M_001</strain>
        <tissue evidence="1">Leg muscle</tissue>
    </source>
</reference>
<comment type="caution">
    <text evidence="1">The sequence shown here is derived from an EMBL/GenBank/DDBJ whole genome shotgun (WGS) entry which is preliminary data.</text>
</comment>
<accession>A0ABQ9GC78</accession>
<evidence type="ECO:0000313" key="1">
    <source>
        <dbReference type="EMBL" id="KAJ8869038.1"/>
    </source>
</evidence>
<keyword evidence="2" id="KW-1185">Reference proteome</keyword>
<sequence>MTVVRQVGGSACRFVCPPASYPWLVLCKSFRLSLSLEQAGPSPCLGRRHYSCTAKHVSSKPISWLGDFNSHASHRQRPEEFASIAPLLIFCHWPKKLVWDAHRRFQSAVNVSTVEQPMYSGENTQVNDAVQLAVANENTYCSHVGIGQWTSLPYSMVENNKENEMWEDLEPNGRRNRLKFVFAYWFRGEVLPRHTHMVTGSLKPFIGYRVLRKNPYLLDFRLASKIPDRSRWLRTAFLSVPTLNCSSANTASEIGGMEVWNGLFLYPSGSFPFLRRYGNEATSPPPSHIPAITFQLKVLVLSACFRPRPTIMAPNILISNAPSGVQAVHGKLSTFESYAQDLLVCMVCIIPLQEYFLLCKLEDESLTRQVCTSTHQRTDKAHLNMSVRFQRRFRLARVILQTALRVTVPATGWDTAQCVYKIVTHTCSIITKALMREILPTPTEDTWKSIVNDFNAMWNFTNCLDALDGNSSKARWNNFTDNYGKSPSLPRFCHASCIPTYISSLVAFLLHPESRQYTGNRNAVFLADKVKLPHSGVKFTYMVVENPIRETTDRIRLSGNCYLFSSSVNDTQGPVRLTRKPEKSTASWDLPSPTLPSALREITEAVVPKTSVDPVINVFLNDNVLSNANGGSNLSVKKGVASLRCSSQWRNDAGSGIYRTVKFALMRNNNANFAFACLLLLAENLCGTPHRRFQPVVKGSTVEQPIYSGENTQDNDADKIDAQHVYTEVDFAIGSQFIRHALDDSEPIVDWKGNKGSTAQIYSPFTYPTRRVEFFGNIWKALINYASFNGAGQTGHLEYTMEPIHFTDSLSKTLDSAILCALEPQFIGRGSNFTSDMLAQGSVLGFQLIGPPFFSEKISGQLVLQNTRAKIHFTDWLSLTVRRCRCLPANHGHAVLELPNSDWLSLCTTRTQAYLRQGCPKFSVYREQPQAAASSHARMVVTAVNAACQAGCIVARGQLVVWPFTSLNWAGLARPDRTQCASEASSSRAIPQIRNYFPSIVTKFTGRMSLRAPDEIYAGKGGDFFCKADFKIAHFIKNFTNQVSHIDTEALRCTVPVTNIAYVQRNCDCGYVRCTLACLLPLTKNLCRTPHRRFQTVVNGSAVKQQICSGENTQVNDAVQLAVANENPNSSHLGIGQ</sequence>
<dbReference type="Proteomes" id="UP001159363">
    <property type="component" value="Chromosome 13"/>
</dbReference>
<proteinExistence type="predicted"/>
<name>A0ABQ9GC78_9NEOP</name>
<gene>
    <name evidence="1" type="ORF">PR048_030589</name>
</gene>
<protein>
    <submittedName>
        <fullName evidence="1">Uncharacterized protein</fullName>
    </submittedName>
</protein>
<dbReference type="EMBL" id="JARBHB010000014">
    <property type="protein sequence ID" value="KAJ8869038.1"/>
    <property type="molecule type" value="Genomic_DNA"/>
</dbReference>